<dbReference type="PANTHER" id="PTHR12526:SF572">
    <property type="entry name" value="BLL5144 PROTEIN"/>
    <property type="match status" value="1"/>
</dbReference>
<proteinExistence type="predicted"/>
<sequence length="384" mass="44485">MKVCFLSAYPPMSNADGYYTKRLINNLKKISVESNLILPCPFKLKDAKIEYTYLGLFNWRETFDFLKKTSPDIIHIIYSIHTYLSSTFHLWLLLVVHTKLLKIPVFVTIQEAETWLRRLGFCGAVYYKLMSHFVDMFLVHAESSKQALVNNCKIPPTKVSHMFHGFHEIEPNTAPLEKIKTRWNLNENRVILFFGFIRPSKGIENLIEAVRIIRENRLLSNFIVLIVGSVRKREGLLNKLFQKRDERYNKYLKELVKKYSLDKVVKFIEEFIPDEEVFSVFSLSDVVVLPYNSAEESGILHIALSVPRPVIATNIGGIGERLKNIGVLVPPKSPQSLAEAITNVLSDNEFRENLIKRYTSLKESLSPIEIARIHYNLYKNYVLE</sequence>
<protein>
    <submittedName>
        <fullName evidence="2">Glycosyltransferase</fullName>
    </submittedName>
</protein>
<accession>A0A7C4TG92</accession>
<gene>
    <name evidence="2" type="ORF">ENV60_02270</name>
</gene>
<dbReference type="AlphaFoldDB" id="A0A7C4TG92"/>
<dbReference type="Pfam" id="PF00534">
    <property type="entry name" value="Glycos_transf_1"/>
    <property type="match status" value="1"/>
</dbReference>
<evidence type="ECO:0000259" key="1">
    <source>
        <dbReference type="Pfam" id="PF00534"/>
    </source>
</evidence>
<dbReference type="InterPro" id="IPR001296">
    <property type="entry name" value="Glyco_trans_1"/>
</dbReference>
<reference evidence="2" key="1">
    <citation type="journal article" date="2020" name="mSystems">
        <title>Genome- and Community-Level Interaction Insights into Carbon Utilization and Element Cycling Functions of Hydrothermarchaeota in Hydrothermal Sediment.</title>
        <authorList>
            <person name="Zhou Z."/>
            <person name="Liu Y."/>
            <person name="Xu W."/>
            <person name="Pan J."/>
            <person name="Luo Z.H."/>
            <person name="Li M."/>
        </authorList>
    </citation>
    <scope>NUCLEOTIDE SEQUENCE [LARGE SCALE GENOMIC DNA]</scope>
    <source>
        <strain evidence="2">SpSt-774</strain>
    </source>
</reference>
<evidence type="ECO:0000313" key="2">
    <source>
        <dbReference type="EMBL" id="HGV97103.1"/>
    </source>
</evidence>
<dbReference type="GO" id="GO:0016757">
    <property type="term" value="F:glycosyltransferase activity"/>
    <property type="evidence" value="ECO:0007669"/>
    <property type="project" value="InterPro"/>
</dbReference>
<dbReference type="SUPFAM" id="SSF53756">
    <property type="entry name" value="UDP-Glycosyltransferase/glycogen phosphorylase"/>
    <property type="match status" value="1"/>
</dbReference>
<dbReference type="PANTHER" id="PTHR12526">
    <property type="entry name" value="GLYCOSYLTRANSFERASE"/>
    <property type="match status" value="1"/>
</dbReference>
<feature type="domain" description="Glycosyl transferase family 1" evidence="1">
    <location>
        <begin position="180"/>
        <end position="357"/>
    </location>
</feature>
<organism evidence="2">
    <name type="scientific">candidate division WOR-3 bacterium</name>
    <dbReference type="NCBI Taxonomy" id="2052148"/>
    <lineage>
        <taxon>Bacteria</taxon>
        <taxon>Bacteria division WOR-3</taxon>
    </lineage>
</organism>
<name>A0A7C4TG92_UNCW3</name>
<dbReference type="Gene3D" id="3.40.50.2000">
    <property type="entry name" value="Glycogen Phosphorylase B"/>
    <property type="match status" value="2"/>
</dbReference>
<keyword evidence="2" id="KW-0808">Transferase</keyword>
<comment type="caution">
    <text evidence="2">The sequence shown here is derived from an EMBL/GenBank/DDBJ whole genome shotgun (WGS) entry which is preliminary data.</text>
</comment>
<dbReference type="EMBL" id="DTGZ01000041">
    <property type="protein sequence ID" value="HGV97103.1"/>
    <property type="molecule type" value="Genomic_DNA"/>
</dbReference>